<reference evidence="2 3" key="1">
    <citation type="journal article" date="2016" name="Nat. Commun.">
        <title>Thousands of microbial genomes shed light on interconnected biogeochemical processes in an aquifer system.</title>
        <authorList>
            <person name="Anantharaman K."/>
            <person name="Brown C.T."/>
            <person name="Hug L.A."/>
            <person name="Sharon I."/>
            <person name="Castelle C.J."/>
            <person name="Probst A.J."/>
            <person name="Thomas B.C."/>
            <person name="Singh A."/>
            <person name="Wilkins M.J."/>
            <person name="Karaoz U."/>
            <person name="Brodie E.L."/>
            <person name="Williams K.H."/>
            <person name="Hubbard S.S."/>
            <person name="Banfield J.F."/>
        </authorList>
    </citation>
    <scope>NUCLEOTIDE SEQUENCE [LARGE SCALE GENOMIC DNA]</scope>
</reference>
<dbReference type="AlphaFoldDB" id="A0A1F6CJW0"/>
<dbReference type="EMBL" id="MFKV01000031">
    <property type="protein sequence ID" value="OGG49435.1"/>
    <property type="molecule type" value="Genomic_DNA"/>
</dbReference>
<feature type="compositionally biased region" description="Basic residues" evidence="1">
    <location>
        <begin position="47"/>
        <end position="62"/>
    </location>
</feature>
<proteinExistence type="predicted"/>
<organism evidence="2 3">
    <name type="scientific">Candidatus Kaiserbacteria bacterium RIFCSPHIGHO2_01_FULL_54_36</name>
    <dbReference type="NCBI Taxonomy" id="1798482"/>
    <lineage>
        <taxon>Bacteria</taxon>
        <taxon>Candidatus Kaiseribacteriota</taxon>
    </lineage>
</organism>
<evidence type="ECO:0000256" key="1">
    <source>
        <dbReference type="SAM" id="MobiDB-lite"/>
    </source>
</evidence>
<protein>
    <submittedName>
        <fullName evidence="2">Uncharacterized protein</fullName>
    </submittedName>
</protein>
<feature type="region of interest" description="Disordered" evidence="1">
    <location>
        <begin position="39"/>
        <end position="63"/>
    </location>
</feature>
<evidence type="ECO:0000313" key="2">
    <source>
        <dbReference type="EMBL" id="OGG49435.1"/>
    </source>
</evidence>
<evidence type="ECO:0000313" key="3">
    <source>
        <dbReference type="Proteomes" id="UP000178370"/>
    </source>
</evidence>
<dbReference type="STRING" id="1798482.A2763_03870"/>
<name>A0A1F6CJW0_9BACT</name>
<sequence>MSPGLPFPKEETMRLISTLVIGAALAVAPTFVSSPVHDSGAFAQMGGKKKTAKPPSKPKPKKTYAECQQEAIDLGGMGRGMGGLMRRCLGG</sequence>
<comment type="caution">
    <text evidence="2">The sequence shown here is derived from an EMBL/GenBank/DDBJ whole genome shotgun (WGS) entry which is preliminary data.</text>
</comment>
<accession>A0A1F6CJW0</accession>
<dbReference type="Proteomes" id="UP000178370">
    <property type="component" value="Unassembled WGS sequence"/>
</dbReference>
<gene>
    <name evidence="2" type="ORF">A2763_03870</name>
</gene>